<feature type="non-terminal residue" evidence="1">
    <location>
        <position position="104"/>
    </location>
</feature>
<sequence>MNRVERFIIRNSSNLTDLAFKSKNLYNCATFIMRQNFIHNGKIINYPKMDKIIKRDYEDIYRALPAQTTQQILRVIENDWKSFFNANREFKKNPGVFTGRPKPP</sequence>
<protein>
    <submittedName>
        <fullName evidence="1">Transposase</fullName>
    </submittedName>
</protein>
<evidence type="ECO:0000313" key="2">
    <source>
        <dbReference type="Proteomes" id="UP000553343"/>
    </source>
</evidence>
<dbReference type="Proteomes" id="UP000553343">
    <property type="component" value="Unassembled WGS sequence"/>
</dbReference>
<dbReference type="RefSeq" id="WP_218576579.1">
    <property type="nucleotide sequence ID" value="NZ_JACADJ010000011.1"/>
</dbReference>
<name>A0A850SW91_9BACT</name>
<accession>A0A850SW91</accession>
<evidence type="ECO:0000313" key="1">
    <source>
        <dbReference type="EMBL" id="NWH04370.1"/>
    </source>
</evidence>
<dbReference type="AlphaFoldDB" id="A0A850SW91"/>
<proteinExistence type="predicted"/>
<keyword evidence="2" id="KW-1185">Reference proteome</keyword>
<gene>
    <name evidence="1" type="ORF">HXW94_05100</name>
</gene>
<dbReference type="EMBL" id="JACADJ010000011">
    <property type="protein sequence ID" value="NWH04370.1"/>
    <property type="molecule type" value="Genomic_DNA"/>
</dbReference>
<comment type="caution">
    <text evidence="1">The sequence shown here is derived from an EMBL/GenBank/DDBJ whole genome shotgun (WGS) entry which is preliminary data.</text>
</comment>
<reference evidence="1 2" key="1">
    <citation type="submission" date="2020-06" db="EMBL/GenBank/DDBJ databases">
        <title>High-quality draft genome of sulfate reducer Desulfobacter latus type strain AcrS2 isolated from marine sediment.</title>
        <authorList>
            <person name="Hoppe M."/>
            <person name="Larsen C.K."/>
            <person name="Marshall I.P.G."/>
            <person name="Schramm A."/>
            <person name="Marietou A.G."/>
        </authorList>
    </citation>
    <scope>NUCLEOTIDE SEQUENCE [LARGE SCALE GENOMIC DNA]</scope>
    <source>
        <strain evidence="1 2">AcRS2</strain>
    </source>
</reference>
<organism evidence="1 2">
    <name type="scientific">Desulfobacter latus</name>
    <dbReference type="NCBI Taxonomy" id="2292"/>
    <lineage>
        <taxon>Bacteria</taxon>
        <taxon>Pseudomonadati</taxon>
        <taxon>Thermodesulfobacteriota</taxon>
        <taxon>Desulfobacteria</taxon>
        <taxon>Desulfobacterales</taxon>
        <taxon>Desulfobacteraceae</taxon>
        <taxon>Desulfobacter</taxon>
    </lineage>
</organism>